<protein>
    <submittedName>
        <fullName evidence="1">Uncharacterized protein</fullName>
    </submittedName>
</protein>
<accession>A0ACB8EIH6</accession>
<reference evidence="1" key="1">
    <citation type="submission" date="2021-08" db="EMBL/GenBank/DDBJ databases">
        <title>The first chromosome-level gecko genome reveals the dynamic sex chromosomes of Neotropical dwarf geckos (Sphaerodactylidae: Sphaerodactylus).</title>
        <authorList>
            <person name="Pinto B.J."/>
            <person name="Keating S.E."/>
            <person name="Gamble T."/>
        </authorList>
    </citation>
    <scope>NUCLEOTIDE SEQUENCE</scope>
    <source>
        <strain evidence="1">TG3544</strain>
    </source>
</reference>
<keyword evidence="2" id="KW-1185">Reference proteome</keyword>
<evidence type="ECO:0000313" key="1">
    <source>
        <dbReference type="EMBL" id="KAH7992343.1"/>
    </source>
</evidence>
<dbReference type="EMBL" id="CM037616">
    <property type="protein sequence ID" value="KAH7992343.1"/>
    <property type="molecule type" value="Genomic_DNA"/>
</dbReference>
<gene>
    <name evidence="1" type="ORF">K3G42_021659</name>
</gene>
<comment type="caution">
    <text evidence="1">The sequence shown here is derived from an EMBL/GenBank/DDBJ whole genome shotgun (WGS) entry which is preliminary data.</text>
</comment>
<sequence length="76" mass="8518">MPKKKKKSSEELNSLAQDQREEEPREASNVKLKRSFDDAFIVISDSDGEVWELAVALLILQMTQSPCDLDLAPLNG</sequence>
<proteinExistence type="predicted"/>
<organism evidence="1 2">
    <name type="scientific">Sphaerodactylus townsendi</name>
    <dbReference type="NCBI Taxonomy" id="933632"/>
    <lineage>
        <taxon>Eukaryota</taxon>
        <taxon>Metazoa</taxon>
        <taxon>Chordata</taxon>
        <taxon>Craniata</taxon>
        <taxon>Vertebrata</taxon>
        <taxon>Euteleostomi</taxon>
        <taxon>Lepidosauria</taxon>
        <taxon>Squamata</taxon>
        <taxon>Bifurcata</taxon>
        <taxon>Gekkota</taxon>
        <taxon>Sphaerodactylidae</taxon>
        <taxon>Sphaerodactylus</taxon>
    </lineage>
</organism>
<name>A0ACB8EIH6_9SAUR</name>
<evidence type="ECO:0000313" key="2">
    <source>
        <dbReference type="Proteomes" id="UP000827872"/>
    </source>
</evidence>
<dbReference type="Proteomes" id="UP000827872">
    <property type="component" value="Linkage Group LG03"/>
</dbReference>